<keyword evidence="2" id="KW-1185">Reference proteome</keyword>
<evidence type="ECO:0000313" key="2">
    <source>
        <dbReference type="Proteomes" id="UP000267096"/>
    </source>
</evidence>
<accession>A0A3P6QHI2</accession>
<gene>
    <name evidence="1" type="ORF">ASIM_LOCUS8373</name>
</gene>
<reference evidence="1 2" key="1">
    <citation type="submission" date="2018-11" db="EMBL/GenBank/DDBJ databases">
        <authorList>
            <consortium name="Pathogen Informatics"/>
        </authorList>
    </citation>
    <scope>NUCLEOTIDE SEQUENCE [LARGE SCALE GENOMIC DNA]</scope>
</reference>
<proteinExistence type="predicted"/>
<name>A0A3P6QHI2_ANISI</name>
<dbReference type="Proteomes" id="UP000267096">
    <property type="component" value="Unassembled WGS sequence"/>
</dbReference>
<dbReference type="EMBL" id="UYRR01022506">
    <property type="protein sequence ID" value="VDK31451.1"/>
    <property type="molecule type" value="Genomic_DNA"/>
</dbReference>
<protein>
    <submittedName>
        <fullName evidence="1">Uncharacterized protein</fullName>
    </submittedName>
</protein>
<organism evidence="1 2">
    <name type="scientific">Anisakis simplex</name>
    <name type="common">Herring worm</name>
    <dbReference type="NCBI Taxonomy" id="6269"/>
    <lineage>
        <taxon>Eukaryota</taxon>
        <taxon>Metazoa</taxon>
        <taxon>Ecdysozoa</taxon>
        <taxon>Nematoda</taxon>
        <taxon>Chromadorea</taxon>
        <taxon>Rhabditida</taxon>
        <taxon>Spirurina</taxon>
        <taxon>Ascaridomorpha</taxon>
        <taxon>Ascaridoidea</taxon>
        <taxon>Anisakidae</taxon>
        <taxon>Anisakis</taxon>
        <taxon>Anisakis simplex complex</taxon>
    </lineage>
</organism>
<evidence type="ECO:0000313" key="1">
    <source>
        <dbReference type="EMBL" id="VDK31451.1"/>
    </source>
</evidence>
<sequence length="103" mass="11495">MKLPSNETFRSTDEDALMDLSLQIPASSEHCAHTRIEGLLLITHRYAHSIRLPDTLEGNTDVGTVHSVPFIDNDVFIGAVEKRNLDLRFGFVATITGFILRKS</sequence>
<dbReference type="AlphaFoldDB" id="A0A3P6QHI2"/>